<dbReference type="PANTHER" id="PTHR30383">
    <property type="entry name" value="THIOESTERASE 1/PROTEASE 1/LYSOPHOSPHOLIPASE L1"/>
    <property type="match status" value="1"/>
</dbReference>
<organism evidence="4">
    <name type="scientific">Lactiplantibacillus pentosus MP-10</name>
    <dbReference type="NCBI Taxonomy" id="1028490"/>
    <lineage>
        <taxon>Bacteria</taxon>
        <taxon>Bacillati</taxon>
        <taxon>Bacillota</taxon>
        <taxon>Bacilli</taxon>
        <taxon>Lactobacillales</taxon>
        <taxon>Lactobacillaceae</taxon>
        <taxon>Lactiplantibacillus</taxon>
    </lineage>
</organism>
<accession>F6IRR7</accession>
<evidence type="ECO:0000259" key="3">
    <source>
        <dbReference type="Pfam" id="PF13472"/>
    </source>
</evidence>
<dbReference type="InterPro" id="IPR013830">
    <property type="entry name" value="SGNH_hydro"/>
</dbReference>
<evidence type="ECO:0000256" key="2">
    <source>
        <dbReference type="SAM" id="Phobius"/>
    </source>
</evidence>
<dbReference type="Pfam" id="PF13472">
    <property type="entry name" value="Lipase_GDSL_2"/>
    <property type="match status" value="1"/>
</dbReference>
<dbReference type="PANTHER" id="PTHR30383:SF27">
    <property type="entry name" value="SPORE GERMINATION LIPASE LIPC"/>
    <property type="match status" value="1"/>
</dbReference>
<name>F6IRR7_LACPE</name>
<dbReference type="GO" id="GO:0004622">
    <property type="term" value="F:phosphatidylcholine lysophospholipase activity"/>
    <property type="evidence" value="ECO:0007669"/>
    <property type="project" value="TreeGrafter"/>
</dbReference>
<keyword evidence="2" id="KW-0472">Membrane</keyword>
<dbReference type="Gene3D" id="3.40.50.1110">
    <property type="entry name" value="SGNH hydrolase"/>
    <property type="match status" value="1"/>
</dbReference>
<keyword evidence="2" id="KW-0812">Transmembrane</keyword>
<dbReference type="CDD" id="cd04506">
    <property type="entry name" value="SGNH_hydrolase_YpmR_like"/>
    <property type="match status" value="1"/>
</dbReference>
<protein>
    <submittedName>
        <fullName evidence="4">SGNH superfamily hydrolase</fullName>
    </submittedName>
</protein>
<gene>
    <name evidence="4" type="ORF">LPE_00225</name>
</gene>
<feature type="compositionally biased region" description="Low complexity" evidence="1">
    <location>
        <begin position="53"/>
        <end position="66"/>
    </location>
</feature>
<evidence type="ECO:0000313" key="4">
    <source>
        <dbReference type="EMBL" id="CCB81218.1"/>
    </source>
</evidence>
<dbReference type="SUPFAM" id="SSF52266">
    <property type="entry name" value="SGNH hydrolase"/>
    <property type="match status" value="1"/>
</dbReference>
<feature type="transmembrane region" description="Helical" evidence="2">
    <location>
        <begin position="24"/>
        <end position="45"/>
    </location>
</feature>
<reference evidence="4" key="1">
    <citation type="journal article" date="2011" name="J. Bacteriol.">
        <title>Annotated genome sequence of Lactobacillus pentosus MP-10, which has probiotic potential, from naturally fermented Alorena green table olives.</title>
        <authorList>
            <person name="Abriouel H."/>
            <person name="Benomar N."/>
            <person name="Perez Pulido R."/>
            <person name="Canamero M.M."/>
            <person name="Galvez A."/>
        </authorList>
    </citation>
    <scope>NUCLEOTIDE SEQUENCE</scope>
    <source>
        <strain evidence="4">MP-10</strain>
    </source>
</reference>
<dbReference type="AlphaFoldDB" id="F6IRR7"/>
<feature type="domain" description="SGNH hydrolase-type esterase" evidence="3">
    <location>
        <begin position="77"/>
        <end position="311"/>
    </location>
</feature>
<keyword evidence="4" id="KW-0378">Hydrolase</keyword>
<dbReference type="InterPro" id="IPR036514">
    <property type="entry name" value="SGNH_hydro_sf"/>
</dbReference>
<dbReference type="EMBL" id="FR871761">
    <property type="protein sequence ID" value="CCB81218.1"/>
    <property type="molecule type" value="Genomic_DNA"/>
</dbReference>
<dbReference type="InterPro" id="IPR051532">
    <property type="entry name" value="Ester_Hydrolysis_Enzymes"/>
</dbReference>
<sequence length="330" mass="36343">MSANRSNNQCQKGWRFMSKIKETIKVVLVVAVLAVAVFFGVNYLMHPHDEATTTKPTTTKKATQKTTPHKSSINLVAVGDSLTEGVGDESEGGYVGQIKQTLAKKQDLTVKTTNAGKSGDRSDQILARINKSKALQQKIAKADVLTVTVGGNDLLQTLEGSITSNNTAKNNATVAKAQTLYATKLTKLFNKLQSLNGSASIFVFSIYNPIYVNFPNVTSITHYISQWNDQTQTTVSQYKHTYFMDINWTMSHGQYKTAAQIRKLKQAASATTLTSLTSAKAINGALATENKTNDLISTSDNFHPNKRGYRVFTSKLYQTMMTHDAWLLKK</sequence>
<feature type="region of interest" description="Disordered" evidence="1">
    <location>
        <begin position="49"/>
        <end position="70"/>
    </location>
</feature>
<evidence type="ECO:0000256" key="1">
    <source>
        <dbReference type="SAM" id="MobiDB-lite"/>
    </source>
</evidence>
<keyword evidence="2" id="KW-1133">Transmembrane helix</keyword>
<proteinExistence type="predicted"/>